<dbReference type="Proteomes" id="UP000001656">
    <property type="component" value="Chromosome"/>
</dbReference>
<dbReference type="KEGG" id="clj:CLJU_c16880"/>
<organism evidence="1 3">
    <name type="scientific">Clostridium ljungdahlii (strain ATCC 55383 / DSM 13528 / PETC)</name>
    <dbReference type="NCBI Taxonomy" id="748727"/>
    <lineage>
        <taxon>Bacteria</taxon>
        <taxon>Bacillati</taxon>
        <taxon>Bacillota</taxon>
        <taxon>Clostridia</taxon>
        <taxon>Eubacteriales</taxon>
        <taxon>Clostridiaceae</taxon>
        <taxon>Clostridium</taxon>
    </lineage>
</organism>
<name>D8GU89_CLOLD</name>
<evidence type="ECO:0000313" key="3">
    <source>
        <dbReference type="Proteomes" id="UP000001656"/>
    </source>
</evidence>
<reference evidence="2 4" key="3">
    <citation type="journal article" date="2016" name="Biotechnol. Bioeng.">
        <title>Traits of selected Clostridium strains for syngas fermentation to ethanol.</title>
        <authorList>
            <person name="Martin M.E."/>
            <person name="Richter H."/>
            <person name="Saha S."/>
            <person name="Angenent L.T."/>
        </authorList>
    </citation>
    <scope>NUCLEOTIDE SEQUENCE [LARGE SCALE GENOMIC DNA]</scope>
    <source>
        <strain evidence="2 4">PETC</strain>
    </source>
</reference>
<dbReference type="PATRIC" id="fig|748727.19.peg.2357"/>
<keyword evidence="4" id="KW-1185">Reference proteome</keyword>
<dbReference type="EMBL" id="LITS01000029">
    <property type="protein sequence ID" value="OAA84109.1"/>
    <property type="molecule type" value="Genomic_DNA"/>
</dbReference>
<dbReference type="RefSeq" id="WP_013238349.1">
    <property type="nucleotide sequence ID" value="NC_014328.1"/>
</dbReference>
<accession>D8GU89</accession>
<dbReference type="Proteomes" id="UP000077020">
    <property type="component" value="Unassembled WGS sequence"/>
</dbReference>
<evidence type="ECO:0000313" key="1">
    <source>
        <dbReference type="EMBL" id="ADK14752.1"/>
    </source>
</evidence>
<reference evidence="1" key="1">
    <citation type="submission" date="2009-07" db="EMBL/GenBank/DDBJ databases">
        <authorList>
            <person name="Koepke M."/>
            <person name="Hujer S."/>
            <person name="Held C."/>
            <person name="Wiezer A."/>
            <person name="Liesegang H."/>
            <person name="Ehrenreich A."/>
            <person name="Gottschalk G."/>
            <person name="Duerre P."/>
        </authorList>
    </citation>
    <scope>NUCLEOTIDE SEQUENCE</scope>
    <source>
        <strain evidence="1">DSM 13528</strain>
    </source>
</reference>
<dbReference type="HOGENOM" id="CLU_1233279_0_0_9"/>
<proteinExistence type="predicted"/>
<protein>
    <submittedName>
        <fullName evidence="1">Uncharacterized protein</fullName>
    </submittedName>
</protein>
<evidence type="ECO:0000313" key="2">
    <source>
        <dbReference type="EMBL" id="OAA84109.1"/>
    </source>
</evidence>
<dbReference type="EMBL" id="CP001666">
    <property type="protein sequence ID" value="ADK14752.1"/>
    <property type="molecule type" value="Genomic_DNA"/>
</dbReference>
<evidence type="ECO:0000313" key="4">
    <source>
        <dbReference type="Proteomes" id="UP000077020"/>
    </source>
</evidence>
<sequence>MDINELKNIKNDGLNKENIIKQIKEYCKEFYGEPLVEVSGGGINNNSQIKKYYMQRTTYINKIKLDFKKFFEHNIPNFKIQNKDNEIVARVNNKNNINIIFQGIELIFLEFNIDNNDKKFNESYTIEIRSDFKKPSQSFKADKTKNYWGRTIRCTGFTLDKLDNQTTSALNSALNEIKEVVEYNDKIKNNIKFLMDVYKEKSYDNLLFSSQSIEQVIQQIIKEI</sequence>
<dbReference type="AlphaFoldDB" id="D8GU89"/>
<reference evidence="1 3" key="2">
    <citation type="journal article" date="2010" name="Proc. Natl. Acad. Sci. U.S.A.">
        <title>Clostridium ljungdahlii represents a microbial production platform based on syngas.</title>
        <authorList>
            <person name="Kopke M."/>
            <person name="Held C."/>
            <person name="Hujer S."/>
            <person name="Liesegang H."/>
            <person name="Wiezer A."/>
            <person name="Wollherr A."/>
            <person name="Ehrenreich A."/>
            <person name="Liebl W."/>
            <person name="Gottschalk G."/>
            <person name="Durre P."/>
        </authorList>
    </citation>
    <scope>NUCLEOTIDE SEQUENCE [LARGE SCALE GENOMIC DNA]</scope>
    <source>
        <strain evidence="3">ATCC 55383 / DSM 13528 / PETC</strain>
        <strain evidence="1">DSM 13528</strain>
    </source>
</reference>
<dbReference type="STRING" id="748727.CLJU_c16880"/>
<gene>
    <name evidence="1" type="ordered locus">CLJU_c16880</name>
    <name evidence="2" type="ORF">WX45_01953</name>
</gene>